<name>A0A4R6CQ14_9LACO</name>
<reference evidence="1 2" key="1">
    <citation type="submission" date="2017-06" db="EMBL/GenBank/DDBJ databases">
        <authorList>
            <person name="Swanenburg J."/>
            <person name="Kort R."/>
        </authorList>
    </citation>
    <scope>NUCLEOTIDE SEQUENCE [LARGE SCALE GENOMIC DNA]</scope>
    <source>
        <strain evidence="1 2">RL05</strain>
    </source>
</reference>
<dbReference type="EMBL" id="NKLP01000272">
    <property type="protein sequence ID" value="TDN28681.1"/>
    <property type="molecule type" value="Genomic_DNA"/>
</dbReference>
<dbReference type="Proteomes" id="UP000295195">
    <property type="component" value="Unassembled WGS sequence"/>
</dbReference>
<comment type="caution">
    <text evidence="1">The sequence shown here is derived from an EMBL/GenBank/DDBJ whole genome shotgun (WGS) entry which is preliminary data.</text>
</comment>
<evidence type="ECO:0000313" key="2">
    <source>
        <dbReference type="Proteomes" id="UP000295195"/>
    </source>
</evidence>
<proteinExistence type="predicted"/>
<evidence type="ECO:0000313" key="1">
    <source>
        <dbReference type="EMBL" id="TDN28681.1"/>
    </source>
</evidence>
<dbReference type="AlphaFoldDB" id="A0A4R6CQ14"/>
<gene>
    <name evidence="1" type="ORF">CEE75_12630</name>
</gene>
<sequence length="436" mass="50044">MIDDTIKMRLITLATYTKKTNHAISSISMTFKKGAIRPKLEAQIDNQNQRTELSDTLIEPISFKFQKELEFVNEVYDNFKPEQVKVSAGIDELGIKGKTLKISIRFLVPKDQSLKSCFRTVCGKIPLLEAKAGFICSAETADFYIKDGQFKYFDIVFGNDIPSETFKEQYFSKRFFDKVEELQNSAKPYLAQYEPSIKCTFSLMQRSNFQFLFSNIRMKQKVEFQKGFLAEDIALLLSYINQAVDLFKEARLGNVVFKETKPYLFESSFELYLAQTAIEIQPKIPLTLEKTDNFRNLLDKAVFDNIIVQPFQGWRNCIALKLDMDTEHSAIELVKHTLAKSFSHEDLARAIDNIQHVQDNLDKSYKIKQLGFTTKKGKAVGAILEITNAQESDDTSEGLDLNNNDYPIHNDATITRYLANSNNAYILKKEKVFLDE</sequence>
<protein>
    <submittedName>
        <fullName evidence="1">Uncharacterized protein</fullName>
    </submittedName>
</protein>
<organism evidence="1 2">
    <name type="scientific">Lactobacillus crispatus</name>
    <dbReference type="NCBI Taxonomy" id="47770"/>
    <lineage>
        <taxon>Bacteria</taxon>
        <taxon>Bacillati</taxon>
        <taxon>Bacillota</taxon>
        <taxon>Bacilli</taxon>
        <taxon>Lactobacillales</taxon>
        <taxon>Lactobacillaceae</taxon>
        <taxon>Lactobacillus</taxon>
    </lineage>
</organism>
<accession>A0A4R6CQ14</accession>